<dbReference type="EMBL" id="QSCO01000027">
    <property type="protein sequence ID" value="RGY04182.1"/>
    <property type="molecule type" value="Genomic_DNA"/>
</dbReference>
<keyword evidence="1" id="KW-0472">Membrane</keyword>
<feature type="transmembrane region" description="Helical" evidence="1">
    <location>
        <begin position="319"/>
        <end position="334"/>
    </location>
</feature>
<evidence type="ECO:0008006" key="6">
    <source>
        <dbReference type="Google" id="ProtNLM"/>
    </source>
</evidence>
<gene>
    <name evidence="2" type="ORF">DWW24_09190</name>
    <name evidence="3" type="ORF">DXA53_16620</name>
</gene>
<feature type="transmembrane region" description="Helical" evidence="1">
    <location>
        <begin position="38"/>
        <end position="57"/>
    </location>
</feature>
<feature type="transmembrane region" description="Helical" evidence="1">
    <location>
        <begin position="295"/>
        <end position="314"/>
    </location>
</feature>
<dbReference type="InterPro" id="IPR051533">
    <property type="entry name" value="WaaL-like"/>
</dbReference>
<sequence length="377" mass="42510">MINKNLGPVRQLVFYFHLQDLWGILFMGNAFLNSESSHFSDIQAFNLILLGILYLTVRILSGLSQYIQLTVVLGLLFYFLGEAIAGFGQIHDFVAPRHLIAQMSGSFQNSESYDGLLACLLPLSLSLALRANDAPSKRYLVVPVLSGFCTFLVLTLIPASMNPCCWFIAGIGCYVVVLYHFRTFRSYKLLLRWYPKRVIFFTLLLFVLLFKIGDSMYTSMKNPEADCTFLWEQSVGLIRRSPDQGYGLGSFSQLVSTPHLSEKGSISPDSPEIWAIDNHTSYCFNEYLRITVENGIPGLLWFLLFLITAFYNALRCGQIGLSGCLLAFGIFAYFSNIFDIIPLSIILTIIPALCGRRLPFLQPHCRKRPAYCSILSQ</sequence>
<accession>A0A412WHR6</accession>
<dbReference type="PANTHER" id="PTHR37422">
    <property type="entry name" value="TEICHURONIC ACID BIOSYNTHESIS PROTEIN TUAE"/>
    <property type="match status" value="1"/>
</dbReference>
<dbReference type="Proteomes" id="UP000283426">
    <property type="component" value="Unassembled WGS sequence"/>
</dbReference>
<dbReference type="PANTHER" id="PTHR37422:SF13">
    <property type="entry name" value="LIPOPOLYSACCHARIDE BIOSYNTHESIS PROTEIN PA4999-RELATED"/>
    <property type="match status" value="1"/>
</dbReference>
<evidence type="ECO:0000313" key="3">
    <source>
        <dbReference type="EMBL" id="RGY04182.1"/>
    </source>
</evidence>
<dbReference type="EMBL" id="QRYW01000017">
    <property type="protein sequence ID" value="RGV26720.1"/>
    <property type="molecule type" value="Genomic_DNA"/>
</dbReference>
<protein>
    <recommendedName>
        <fullName evidence="6">O-antigen ligase domain-containing protein</fullName>
    </recommendedName>
</protein>
<feature type="transmembrane region" description="Helical" evidence="1">
    <location>
        <begin position="140"/>
        <end position="160"/>
    </location>
</feature>
<dbReference type="Proteomes" id="UP000284434">
    <property type="component" value="Unassembled WGS sequence"/>
</dbReference>
<reference evidence="4 5" key="1">
    <citation type="submission" date="2018-08" db="EMBL/GenBank/DDBJ databases">
        <title>A genome reference for cultivated species of the human gut microbiota.</title>
        <authorList>
            <person name="Zou Y."/>
            <person name="Xue W."/>
            <person name="Luo G."/>
        </authorList>
    </citation>
    <scope>NUCLEOTIDE SEQUENCE [LARGE SCALE GENOMIC DNA]</scope>
    <source>
        <strain evidence="2 4">AF14-6AC</strain>
        <strain evidence="3 5">OF03-11</strain>
    </source>
</reference>
<feature type="transmembrane region" description="Helical" evidence="1">
    <location>
        <begin position="12"/>
        <end position="32"/>
    </location>
</feature>
<name>A0A412WHR6_9BACT</name>
<dbReference type="AlphaFoldDB" id="A0A412WHR6"/>
<organism evidence="2 4">
    <name type="scientific">Odoribacter splanchnicus</name>
    <dbReference type="NCBI Taxonomy" id="28118"/>
    <lineage>
        <taxon>Bacteria</taxon>
        <taxon>Pseudomonadati</taxon>
        <taxon>Bacteroidota</taxon>
        <taxon>Bacteroidia</taxon>
        <taxon>Bacteroidales</taxon>
        <taxon>Odoribacteraceae</taxon>
        <taxon>Odoribacter</taxon>
    </lineage>
</organism>
<proteinExistence type="predicted"/>
<feature type="transmembrane region" description="Helical" evidence="1">
    <location>
        <begin position="69"/>
        <end position="90"/>
    </location>
</feature>
<feature type="transmembrane region" description="Helical" evidence="1">
    <location>
        <begin position="166"/>
        <end position="182"/>
    </location>
</feature>
<evidence type="ECO:0000313" key="2">
    <source>
        <dbReference type="EMBL" id="RGV26720.1"/>
    </source>
</evidence>
<feature type="transmembrane region" description="Helical" evidence="1">
    <location>
        <begin position="110"/>
        <end position="128"/>
    </location>
</feature>
<evidence type="ECO:0000313" key="4">
    <source>
        <dbReference type="Proteomes" id="UP000283426"/>
    </source>
</evidence>
<evidence type="ECO:0000256" key="1">
    <source>
        <dbReference type="SAM" id="Phobius"/>
    </source>
</evidence>
<keyword evidence="1" id="KW-0812">Transmembrane</keyword>
<comment type="caution">
    <text evidence="2">The sequence shown here is derived from an EMBL/GenBank/DDBJ whole genome shotgun (WGS) entry which is preliminary data.</text>
</comment>
<keyword evidence="1" id="KW-1133">Transmembrane helix</keyword>
<feature type="transmembrane region" description="Helical" evidence="1">
    <location>
        <begin position="194"/>
        <end position="213"/>
    </location>
</feature>
<evidence type="ECO:0000313" key="5">
    <source>
        <dbReference type="Proteomes" id="UP000284434"/>
    </source>
</evidence>